<dbReference type="InterPro" id="IPR001650">
    <property type="entry name" value="Helicase_C-like"/>
</dbReference>
<name>A0ABR8XRN3_9BACL</name>
<keyword evidence="3" id="KW-0378">Hydrolase</keyword>
<dbReference type="InterPro" id="IPR050742">
    <property type="entry name" value="Helicase_Restrict-Modif_Enz"/>
</dbReference>
<keyword evidence="3" id="KW-0347">Helicase</keyword>
<dbReference type="Pfam" id="PF00271">
    <property type="entry name" value="Helicase_C"/>
    <property type="match status" value="1"/>
</dbReference>
<dbReference type="SMART" id="SM00487">
    <property type="entry name" value="DEXDc"/>
    <property type="match status" value="1"/>
</dbReference>
<comment type="caution">
    <text evidence="3">The sequence shown here is derived from an EMBL/GenBank/DDBJ whole genome shotgun (WGS) entry which is preliminary data.</text>
</comment>
<evidence type="ECO:0000313" key="3">
    <source>
        <dbReference type="EMBL" id="MBD8034598.1"/>
    </source>
</evidence>
<dbReference type="GO" id="GO:0004386">
    <property type="term" value="F:helicase activity"/>
    <property type="evidence" value="ECO:0007669"/>
    <property type="project" value="UniProtKB-KW"/>
</dbReference>
<protein>
    <submittedName>
        <fullName evidence="3">DEAD/DEAH box helicase</fullName>
    </submittedName>
</protein>
<keyword evidence="3" id="KW-0547">Nucleotide-binding</keyword>
<dbReference type="InterPro" id="IPR014001">
    <property type="entry name" value="Helicase_ATP-bd"/>
</dbReference>
<reference evidence="3 4" key="1">
    <citation type="submission" date="2020-08" db="EMBL/GenBank/DDBJ databases">
        <title>A Genomic Blueprint of the Chicken Gut Microbiome.</title>
        <authorList>
            <person name="Gilroy R."/>
            <person name="Ravi A."/>
            <person name="Getino M."/>
            <person name="Pursley I."/>
            <person name="Horton D.L."/>
            <person name="Alikhan N.-F."/>
            <person name="Baker D."/>
            <person name="Gharbi K."/>
            <person name="Hall N."/>
            <person name="Watson M."/>
            <person name="Adriaenssens E.M."/>
            <person name="Foster-Nyarko E."/>
            <person name="Jarju S."/>
            <person name="Secka A."/>
            <person name="Antonio M."/>
            <person name="Oren A."/>
            <person name="Chaudhuri R."/>
            <person name="La Ragione R.M."/>
            <person name="Hildebrand F."/>
            <person name="Pallen M.J."/>
        </authorList>
    </citation>
    <scope>NUCLEOTIDE SEQUENCE [LARGE SCALE GENOMIC DNA]</scope>
    <source>
        <strain evidence="3 4">Sa1YVA6</strain>
    </source>
</reference>
<evidence type="ECO:0000259" key="1">
    <source>
        <dbReference type="PROSITE" id="PS51192"/>
    </source>
</evidence>
<dbReference type="PANTHER" id="PTHR47396:SF1">
    <property type="entry name" value="ATP-DEPENDENT HELICASE IRC3-RELATED"/>
    <property type="match status" value="1"/>
</dbReference>
<dbReference type="InterPro" id="IPR027417">
    <property type="entry name" value="P-loop_NTPase"/>
</dbReference>
<dbReference type="SMART" id="SM00490">
    <property type="entry name" value="HELICc"/>
    <property type="match status" value="1"/>
</dbReference>
<dbReference type="Pfam" id="PF04851">
    <property type="entry name" value="ResIII"/>
    <property type="match status" value="1"/>
</dbReference>
<organism evidence="3 4">
    <name type="scientific">Solibacillus merdavium</name>
    <dbReference type="NCBI Taxonomy" id="2762218"/>
    <lineage>
        <taxon>Bacteria</taxon>
        <taxon>Bacillati</taxon>
        <taxon>Bacillota</taxon>
        <taxon>Bacilli</taxon>
        <taxon>Bacillales</taxon>
        <taxon>Caryophanaceae</taxon>
        <taxon>Solibacillus</taxon>
    </lineage>
</organism>
<keyword evidence="3" id="KW-0067">ATP-binding</keyword>
<dbReference type="PROSITE" id="PS51192">
    <property type="entry name" value="HELICASE_ATP_BIND_1"/>
    <property type="match status" value="1"/>
</dbReference>
<dbReference type="RefSeq" id="WP_191705095.1">
    <property type="nucleotide sequence ID" value="NZ_JACSPW010000019.1"/>
</dbReference>
<evidence type="ECO:0000259" key="2">
    <source>
        <dbReference type="PROSITE" id="PS51194"/>
    </source>
</evidence>
<keyword evidence="4" id="KW-1185">Reference proteome</keyword>
<sequence length="654" mass="75107">MKSALKKKNLVVLKVKDVKRDKELYLHQREAMMALDQSIIDKENNRFAGLIVLPTGGGKTETAVRWVLKNFINQHKKVIWIAHRRELIEQAFESVEKNAITALIDKRKHFNCRIISGEHGSASTIERNDDFIIASKDSLYRGLHHLEEKWLKYHKEVFLIIDEAHRATAKTYRKIMESIDKNAKKFQVIGLTATPFRTAQYEKGLLKKVFKNDIVYQVSLRTLISRGILAQPILKTLQTYINVAEDVSEEEAQLIEKNDTIPPDIANFISKNKVRNNRIVQEYIDNKDEYGKTLIFAVSQTHAVVLNTLFHERGIRSEYVISNGTDLFGKGIISDSNKEKIKRFKENALDVLINVNILTEGTDIPDTQTVFLTRPTTSEILMTQMVGRALRGEQAGGTKNAYIVSFVDDWQNKIAWITPEKLYVGQGVWQDCENNPASFRRLLPLKQIEQFAKIADDTIDTTELEKIEFIKTVPLGFYSFSLEKTNEDGSTFNKSCEVLVYENNKTSFEKLMDKLTAYYSIPDAKGAKKLAKIFADAEDLSVISFLASFGFYSSNDSPTINLIDDVKDIVSHFEINRTAPPYIEFKEREQIDIRGIAQKVYDMELGGKKKKAYIDDVWERNSFLQAYFNHKKLYFRKAIDTELLKLEEPELYSA</sequence>
<dbReference type="Gene3D" id="3.40.50.300">
    <property type="entry name" value="P-loop containing nucleotide triphosphate hydrolases"/>
    <property type="match status" value="2"/>
</dbReference>
<dbReference type="InterPro" id="IPR006935">
    <property type="entry name" value="Helicase/UvrB_N"/>
</dbReference>
<dbReference type="EMBL" id="JACSPW010000019">
    <property type="protein sequence ID" value="MBD8034598.1"/>
    <property type="molecule type" value="Genomic_DNA"/>
</dbReference>
<feature type="domain" description="Helicase ATP-binding" evidence="1">
    <location>
        <begin position="40"/>
        <end position="213"/>
    </location>
</feature>
<evidence type="ECO:0000313" key="4">
    <source>
        <dbReference type="Proteomes" id="UP000600565"/>
    </source>
</evidence>
<feature type="domain" description="Helicase C-terminal" evidence="2">
    <location>
        <begin position="278"/>
        <end position="443"/>
    </location>
</feature>
<proteinExistence type="predicted"/>
<dbReference type="SUPFAM" id="SSF52540">
    <property type="entry name" value="P-loop containing nucleoside triphosphate hydrolases"/>
    <property type="match status" value="1"/>
</dbReference>
<dbReference type="PANTHER" id="PTHR47396">
    <property type="entry name" value="TYPE I RESTRICTION ENZYME ECOKI R PROTEIN"/>
    <property type="match status" value="1"/>
</dbReference>
<dbReference type="PROSITE" id="PS51194">
    <property type="entry name" value="HELICASE_CTER"/>
    <property type="match status" value="1"/>
</dbReference>
<gene>
    <name evidence="3" type="ORF">H9632_16135</name>
</gene>
<dbReference type="Proteomes" id="UP000600565">
    <property type="component" value="Unassembled WGS sequence"/>
</dbReference>
<accession>A0ABR8XRN3</accession>